<evidence type="ECO:0000256" key="1">
    <source>
        <dbReference type="ARBA" id="ARBA00004323"/>
    </source>
</evidence>
<keyword evidence="5" id="KW-0812">Transmembrane</keyword>
<dbReference type="Gene3D" id="3.90.550.50">
    <property type="match status" value="1"/>
</dbReference>
<keyword evidence="4" id="KW-0808">Transferase</keyword>
<evidence type="ECO:0000256" key="4">
    <source>
        <dbReference type="ARBA" id="ARBA00022679"/>
    </source>
</evidence>
<evidence type="ECO:0000313" key="11">
    <source>
        <dbReference type="EMBL" id="CAI9614366.1"/>
    </source>
</evidence>
<sequence>MISRNIIRETWGDLSNYKDIAIIRLFLVGQPPVMTSAVQRLLEEENARYGDIVQQDFHDTYTNLTLKILMGMEWVAKFCPNASYVMKLDNDVFLNVNYLVHHLLHPELPARQNYLTGFLVCYTGPIRDKMSKWYVPEELYPGDTYPPYPSGPGYVFSGDMATKIYQVAQGIPIINIEDAYIGLCLYRLNIPPTRSPKNMFHGEKIDYNPPHVFCSVVIVHHYERENLQNVWLDFWDKKTWTC</sequence>
<accession>A0ABN9GY34</accession>
<evidence type="ECO:0000256" key="10">
    <source>
        <dbReference type="RuleBase" id="RU363063"/>
    </source>
</evidence>
<reference evidence="11" key="1">
    <citation type="submission" date="2023-05" db="EMBL/GenBank/DDBJ databases">
        <authorList>
            <person name="Stuckert A."/>
        </authorList>
    </citation>
    <scope>NUCLEOTIDE SEQUENCE</scope>
</reference>
<dbReference type="PANTHER" id="PTHR11214">
    <property type="entry name" value="BETA-1,3-N-ACETYLGLUCOSAMINYLTRANSFERASE"/>
    <property type="match status" value="1"/>
</dbReference>
<keyword evidence="7" id="KW-1133">Transmembrane helix</keyword>
<gene>
    <name evidence="11" type="ORF">SPARVUS_LOCUS15045868</name>
</gene>
<keyword evidence="6" id="KW-0735">Signal-anchor</keyword>
<evidence type="ECO:0000256" key="9">
    <source>
        <dbReference type="ARBA" id="ARBA00023136"/>
    </source>
</evidence>
<keyword evidence="12" id="KW-1185">Reference proteome</keyword>
<name>A0ABN9GY34_9NEOB</name>
<evidence type="ECO:0000313" key="12">
    <source>
        <dbReference type="Proteomes" id="UP001162483"/>
    </source>
</evidence>
<keyword evidence="3 10" id="KW-0328">Glycosyltransferase</keyword>
<evidence type="ECO:0000256" key="2">
    <source>
        <dbReference type="ARBA" id="ARBA00008661"/>
    </source>
</evidence>
<evidence type="ECO:0000256" key="5">
    <source>
        <dbReference type="ARBA" id="ARBA00022692"/>
    </source>
</evidence>
<evidence type="ECO:0000256" key="8">
    <source>
        <dbReference type="ARBA" id="ARBA00023034"/>
    </source>
</evidence>
<dbReference type="PANTHER" id="PTHR11214:SF151">
    <property type="entry name" value="HEXOSYLTRANSFERASE"/>
    <property type="match status" value="1"/>
</dbReference>
<evidence type="ECO:0000256" key="6">
    <source>
        <dbReference type="ARBA" id="ARBA00022968"/>
    </source>
</evidence>
<comment type="similarity">
    <text evidence="2 10">Belongs to the glycosyltransferase 31 family.</text>
</comment>
<dbReference type="InterPro" id="IPR002659">
    <property type="entry name" value="Glyco_trans_31"/>
</dbReference>
<proteinExistence type="inferred from homology"/>
<keyword evidence="8 10" id="KW-0333">Golgi apparatus</keyword>
<dbReference type="Pfam" id="PF01762">
    <property type="entry name" value="Galactosyl_T"/>
    <property type="match status" value="1"/>
</dbReference>
<dbReference type="Proteomes" id="UP001162483">
    <property type="component" value="Unassembled WGS sequence"/>
</dbReference>
<organism evidence="11 12">
    <name type="scientific">Staurois parvus</name>
    <dbReference type="NCBI Taxonomy" id="386267"/>
    <lineage>
        <taxon>Eukaryota</taxon>
        <taxon>Metazoa</taxon>
        <taxon>Chordata</taxon>
        <taxon>Craniata</taxon>
        <taxon>Vertebrata</taxon>
        <taxon>Euteleostomi</taxon>
        <taxon>Amphibia</taxon>
        <taxon>Batrachia</taxon>
        <taxon>Anura</taxon>
        <taxon>Neobatrachia</taxon>
        <taxon>Ranoidea</taxon>
        <taxon>Ranidae</taxon>
        <taxon>Staurois</taxon>
    </lineage>
</organism>
<comment type="caution">
    <text evidence="11">The sequence shown here is derived from an EMBL/GenBank/DDBJ whole genome shotgun (WGS) entry which is preliminary data.</text>
</comment>
<comment type="subcellular location">
    <subcellularLocation>
        <location evidence="1 10">Golgi apparatus membrane</location>
        <topology evidence="1 10">Single-pass type II membrane protein</topology>
    </subcellularLocation>
</comment>
<keyword evidence="9" id="KW-0472">Membrane</keyword>
<evidence type="ECO:0000256" key="3">
    <source>
        <dbReference type="ARBA" id="ARBA00022676"/>
    </source>
</evidence>
<protein>
    <recommendedName>
        <fullName evidence="10">Hexosyltransferase</fullName>
        <ecNumber evidence="10">2.4.1.-</ecNumber>
    </recommendedName>
</protein>
<dbReference type="EMBL" id="CATNWA010019661">
    <property type="protein sequence ID" value="CAI9614366.1"/>
    <property type="molecule type" value="Genomic_DNA"/>
</dbReference>
<evidence type="ECO:0000256" key="7">
    <source>
        <dbReference type="ARBA" id="ARBA00022989"/>
    </source>
</evidence>
<dbReference type="EC" id="2.4.1.-" evidence="10"/>